<feature type="transmembrane region" description="Helical" evidence="10">
    <location>
        <begin position="273"/>
        <end position="296"/>
    </location>
</feature>
<feature type="transmembrane region" description="Helical" evidence="10">
    <location>
        <begin position="239"/>
        <end position="267"/>
    </location>
</feature>
<keyword evidence="2" id="KW-0813">Transport</keyword>
<dbReference type="InterPro" id="IPR048279">
    <property type="entry name" value="MdtK-like"/>
</dbReference>
<dbReference type="PANTHER" id="PTHR43298:SF2">
    <property type="entry name" value="FMN_FAD EXPORTER YEEO-RELATED"/>
    <property type="match status" value="1"/>
</dbReference>
<dbReference type="Pfam" id="PF01554">
    <property type="entry name" value="MatE"/>
    <property type="match status" value="2"/>
</dbReference>
<dbReference type="PIRSF" id="PIRSF006603">
    <property type="entry name" value="DinF"/>
    <property type="match status" value="1"/>
</dbReference>
<keyword evidence="4" id="KW-1003">Cell membrane</keyword>
<feature type="transmembrane region" description="Helical" evidence="10">
    <location>
        <begin position="357"/>
        <end position="384"/>
    </location>
</feature>
<feature type="transmembrane region" description="Helical" evidence="10">
    <location>
        <begin position="162"/>
        <end position="181"/>
    </location>
</feature>
<evidence type="ECO:0000313" key="12">
    <source>
        <dbReference type="Proteomes" id="UP001451782"/>
    </source>
</evidence>
<feature type="transmembrane region" description="Helical" evidence="10">
    <location>
        <begin position="49"/>
        <end position="73"/>
    </location>
</feature>
<organism evidence="11 12">
    <name type="scientific">Yoonia algicola</name>
    <dbReference type="NCBI Taxonomy" id="3137368"/>
    <lineage>
        <taxon>Bacteria</taxon>
        <taxon>Pseudomonadati</taxon>
        <taxon>Pseudomonadota</taxon>
        <taxon>Alphaproteobacteria</taxon>
        <taxon>Rhodobacterales</taxon>
        <taxon>Paracoccaceae</taxon>
        <taxon>Yoonia</taxon>
    </lineage>
</organism>
<dbReference type="EMBL" id="CP151762">
    <property type="protein sequence ID" value="WZU62135.1"/>
    <property type="molecule type" value="Genomic_DNA"/>
</dbReference>
<evidence type="ECO:0000256" key="10">
    <source>
        <dbReference type="SAM" id="Phobius"/>
    </source>
</evidence>
<evidence type="ECO:0000256" key="7">
    <source>
        <dbReference type="ARBA" id="ARBA00023065"/>
    </source>
</evidence>
<evidence type="ECO:0000313" key="11">
    <source>
        <dbReference type="EMBL" id="WZU62135.1"/>
    </source>
</evidence>
<feature type="transmembrane region" description="Helical" evidence="10">
    <location>
        <begin position="193"/>
        <end position="219"/>
    </location>
</feature>
<evidence type="ECO:0000256" key="8">
    <source>
        <dbReference type="ARBA" id="ARBA00023136"/>
    </source>
</evidence>
<feature type="transmembrane region" description="Helical" evidence="10">
    <location>
        <begin position="391"/>
        <end position="412"/>
    </location>
</feature>
<evidence type="ECO:0000256" key="1">
    <source>
        <dbReference type="ARBA" id="ARBA00004429"/>
    </source>
</evidence>
<dbReference type="GO" id="GO:0042910">
    <property type="term" value="F:xenobiotic transmembrane transporter activity"/>
    <property type="evidence" value="ECO:0007669"/>
    <property type="project" value="InterPro"/>
</dbReference>
<dbReference type="GO" id="GO:0005886">
    <property type="term" value="C:plasma membrane"/>
    <property type="evidence" value="ECO:0007669"/>
    <property type="project" value="UniProtKB-SubCell"/>
</dbReference>
<keyword evidence="7" id="KW-0406">Ion transport</keyword>
<dbReference type="GO" id="GO:0015297">
    <property type="term" value="F:antiporter activity"/>
    <property type="evidence" value="ECO:0007669"/>
    <property type="project" value="UniProtKB-KW"/>
</dbReference>
<dbReference type="PANTHER" id="PTHR43298">
    <property type="entry name" value="MULTIDRUG RESISTANCE PROTEIN NORM-RELATED"/>
    <property type="match status" value="1"/>
</dbReference>
<dbReference type="AlphaFoldDB" id="A0AAN0LZC6"/>
<gene>
    <name evidence="11" type="ORF">AABB28_09370</name>
</gene>
<comment type="subcellular location">
    <subcellularLocation>
        <location evidence="1">Cell inner membrane</location>
        <topology evidence="1">Multi-pass membrane protein</topology>
    </subcellularLocation>
</comment>
<dbReference type="NCBIfam" id="TIGR00797">
    <property type="entry name" value="matE"/>
    <property type="match status" value="1"/>
</dbReference>
<keyword evidence="5 10" id="KW-0812">Transmembrane</keyword>
<evidence type="ECO:0000256" key="2">
    <source>
        <dbReference type="ARBA" id="ARBA00022448"/>
    </source>
</evidence>
<evidence type="ECO:0000256" key="9">
    <source>
        <dbReference type="ARBA" id="ARBA00031636"/>
    </source>
</evidence>
<proteinExistence type="predicted"/>
<sequence>MQHVAQTYKDHTGAIWKLGMPLILSNLAQFAIHITDTVMLGWYDVTALAASTIAGTLFFVIFIVGAGFAQAVTPLVASAAEQNDEVQVRRVTRMGLWLSIFYGLVVTIPFFWAEEILIAIGQDAEVSRLAHIYLQIVIWQMVPALIVMTFKSFLAALEHTAIILWATIGTAVLNVFINYALIFGNWGMPELGILGAAIASLTVTLITVLLLVIYIMQVLPQFELFKNFWRSDSEILKRVFMLGWPIGVTSLAEGGLFSASAIMVGWIGPIELAAHGIAIQLASLTFMVHIGFSQAATVRAGRALGRRDEISLRRGGIAAIGMSAVYAVITSLIFLAMPETLVSLFIDPNEPERANLLRIGASLVMVAALFQLVDGLQVLALGLLRGVQDTTVPMVMATISYWVIGLPVSYLLAFTLGFGAVGLWLGLVIGLAIAAILLSWRFWGRSVKIAPQVLAQ</sequence>
<accession>A0AAN0LZC6</accession>
<dbReference type="RefSeq" id="WP_342068547.1">
    <property type="nucleotide sequence ID" value="NZ_CP151762.1"/>
</dbReference>
<feature type="transmembrane region" description="Helical" evidence="10">
    <location>
        <begin position="94"/>
        <end position="112"/>
    </location>
</feature>
<feature type="transmembrane region" description="Helical" evidence="10">
    <location>
        <begin position="21"/>
        <end position="43"/>
    </location>
</feature>
<feature type="transmembrane region" description="Helical" evidence="10">
    <location>
        <begin position="317"/>
        <end position="337"/>
    </location>
</feature>
<dbReference type="CDD" id="cd13131">
    <property type="entry name" value="MATE_NorM_like"/>
    <property type="match status" value="1"/>
</dbReference>
<keyword evidence="3" id="KW-0050">Antiport</keyword>
<dbReference type="GO" id="GO:0006811">
    <property type="term" value="P:monoatomic ion transport"/>
    <property type="evidence" value="ECO:0007669"/>
    <property type="project" value="UniProtKB-KW"/>
</dbReference>
<evidence type="ECO:0000256" key="4">
    <source>
        <dbReference type="ARBA" id="ARBA00022475"/>
    </source>
</evidence>
<dbReference type="KEGG" id="yag:AABB28_09370"/>
<evidence type="ECO:0000256" key="6">
    <source>
        <dbReference type="ARBA" id="ARBA00022989"/>
    </source>
</evidence>
<name>A0AAN0LZC6_9RHOB</name>
<keyword evidence="6 10" id="KW-1133">Transmembrane helix</keyword>
<dbReference type="InterPro" id="IPR050222">
    <property type="entry name" value="MATE_MdtK"/>
</dbReference>
<feature type="transmembrane region" description="Helical" evidence="10">
    <location>
        <begin position="418"/>
        <end position="440"/>
    </location>
</feature>
<protein>
    <recommendedName>
        <fullName evidence="9">Multidrug-efflux transporter</fullName>
    </recommendedName>
</protein>
<reference evidence="11 12" key="1">
    <citation type="submission" date="2024-04" db="EMBL/GenBank/DDBJ databases">
        <title>Phylogenomic analyses of a clade within the roseobacter group suggest taxonomic reassignments of species of the genera Aestuariivita, Citreicella, Loktanella, Nautella, Pelagibaca, Ruegeria, Thalassobius, Thiobacimonas and Tropicibacter, and the proposal o.</title>
        <authorList>
            <person name="Jeon C.O."/>
        </authorList>
    </citation>
    <scope>NUCLEOTIDE SEQUENCE [LARGE SCALE GENOMIC DNA]</scope>
    <source>
        <strain evidence="11 12">G8-12</strain>
    </source>
</reference>
<dbReference type="Proteomes" id="UP001451782">
    <property type="component" value="Chromosome"/>
</dbReference>
<evidence type="ECO:0000256" key="3">
    <source>
        <dbReference type="ARBA" id="ARBA00022449"/>
    </source>
</evidence>
<keyword evidence="12" id="KW-1185">Reference proteome</keyword>
<evidence type="ECO:0000256" key="5">
    <source>
        <dbReference type="ARBA" id="ARBA00022692"/>
    </source>
</evidence>
<keyword evidence="8 10" id="KW-0472">Membrane</keyword>
<dbReference type="InterPro" id="IPR002528">
    <property type="entry name" value="MATE_fam"/>
</dbReference>
<feature type="transmembrane region" description="Helical" evidence="10">
    <location>
        <begin position="132"/>
        <end position="150"/>
    </location>
</feature>